<evidence type="ECO:0000313" key="2">
    <source>
        <dbReference type="Proteomes" id="UP000009102"/>
    </source>
</evidence>
<accession>D0L0M7</accession>
<organism evidence="1 2">
    <name type="scientific">Halothiobacillus neapolitanus (strain ATCC 23641 / DSM 15147 / CIP 104769 / NCIMB 8539 / c2)</name>
    <name type="common">Thiobacillus neapolitanus</name>
    <dbReference type="NCBI Taxonomy" id="555778"/>
    <lineage>
        <taxon>Bacteria</taxon>
        <taxon>Pseudomonadati</taxon>
        <taxon>Pseudomonadota</taxon>
        <taxon>Gammaproteobacteria</taxon>
        <taxon>Chromatiales</taxon>
        <taxon>Halothiobacillaceae</taxon>
        <taxon>Halothiobacillus</taxon>
    </lineage>
</organism>
<dbReference type="eggNOG" id="ENOG503328Z">
    <property type="taxonomic scope" value="Bacteria"/>
</dbReference>
<protein>
    <submittedName>
        <fullName evidence="1">Uncharacterized protein</fullName>
    </submittedName>
</protein>
<dbReference type="EMBL" id="CP001801">
    <property type="protein sequence ID" value="ACX96250.1"/>
    <property type="molecule type" value="Genomic_DNA"/>
</dbReference>
<sequence length="122" mass="13317">MDPIAQESPSEKPLASAVAAWGTPHFAPTLIDTLTRLGTRLLPLQKALTHGSVALDDDLMVRVLHTEAKGEHLLVRLSVQYTSIITGCSCIDDPTPENILPEYCELELFIDRQNGAAKVELL</sequence>
<evidence type="ECO:0000313" key="1">
    <source>
        <dbReference type="EMBL" id="ACX96250.1"/>
    </source>
</evidence>
<dbReference type="KEGG" id="hna:Hneap_1416"/>
<dbReference type="STRING" id="555778.Hneap_1416"/>
<keyword evidence="2" id="KW-1185">Reference proteome</keyword>
<gene>
    <name evidence="1" type="ordered locus">Hneap_1416</name>
</gene>
<name>D0L0M7_HALNC</name>
<dbReference type="RefSeq" id="WP_012824284.1">
    <property type="nucleotide sequence ID" value="NC_013422.1"/>
</dbReference>
<dbReference type="AlphaFoldDB" id="D0L0M7"/>
<proteinExistence type="predicted"/>
<dbReference type="OrthoDB" id="9800518at2"/>
<reference evidence="1 2" key="1">
    <citation type="submission" date="2009-10" db="EMBL/GenBank/DDBJ databases">
        <title>Complete sequence of Halothiobacillus neapolitanus c2.</title>
        <authorList>
            <consortium name="US DOE Joint Genome Institute"/>
            <person name="Lucas S."/>
            <person name="Copeland A."/>
            <person name="Lapidus A."/>
            <person name="Glavina del Rio T."/>
            <person name="Tice H."/>
            <person name="Bruce D."/>
            <person name="Goodwin L."/>
            <person name="Pitluck S."/>
            <person name="Davenport K."/>
            <person name="Brettin T."/>
            <person name="Detter J.C."/>
            <person name="Han C."/>
            <person name="Tapia R."/>
            <person name="Larimer F."/>
            <person name="Land M."/>
            <person name="Hauser L."/>
            <person name="Kyrpides N."/>
            <person name="Mikhailova N."/>
            <person name="Kerfeld C."/>
            <person name="Cannon G."/>
            <person name="Heinhort S."/>
        </authorList>
    </citation>
    <scope>NUCLEOTIDE SEQUENCE [LARGE SCALE GENOMIC DNA]</scope>
    <source>
        <strain evidence="2">ATCC 23641 / c2</strain>
    </source>
</reference>
<dbReference type="HOGENOM" id="CLU_2119871_0_0_6"/>
<dbReference type="Proteomes" id="UP000009102">
    <property type="component" value="Chromosome"/>
</dbReference>